<dbReference type="Proteomes" id="UP000602198">
    <property type="component" value="Unassembled WGS sequence"/>
</dbReference>
<comment type="caution">
    <text evidence="2">The sequence shown here is derived from an EMBL/GenBank/DDBJ whole genome shotgun (WGS) entry which is preliminary data.</text>
</comment>
<reference evidence="2 3" key="1">
    <citation type="submission" date="2021-01" db="EMBL/GenBank/DDBJ databases">
        <title>WGS of actinomycetes isolated from Thailand.</title>
        <authorList>
            <person name="Thawai C."/>
        </authorList>
    </citation>
    <scope>NUCLEOTIDE SEQUENCE [LARGE SCALE GENOMIC DNA]</scope>
    <source>
        <strain evidence="2 3">LPG 2</strain>
    </source>
</reference>
<dbReference type="RefSeq" id="WP_201957711.1">
    <property type="nucleotide sequence ID" value="NZ_JAERRJ010000020.1"/>
</dbReference>
<evidence type="ECO:0000259" key="1">
    <source>
        <dbReference type="Pfam" id="PF04149"/>
    </source>
</evidence>
<gene>
    <name evidence="2" type="ORF">JK358_36255</name>
</gene>
<name>A0ABS1MGS2_9NOCA</name>
<keyword evidence="3" id="KW-1185">Reference proteome</keyword>
<dbReference type="InterPro" id="IPR007278">
    <property type="entry name" value="DUF397"/>
</dbReference>
<evidence type="ECO:0000313" key="3">
    <source>
        <dbReference type="Proteomes" id="UP000602198"/>
    </source>
</evidence>
<proteinExistence type="predicted"/>
<accession>A0ABS1MGS2</accession>
<evidence type="ECO:0000313" key="2">
    <source>
        <dbReference type="EMBL" id="MBL1079865.1"/>
    </source>
</evidence>
<dbReference type="EMBL" id="JAERRJ010000020">
    <property type="protein sequence ID" value="MBL1079865.1"/>
    <property type="molecule type" value="Genomic_DNA"/>
</dbReference>
<sequence length="67" mass="7234">MIDLPNARWFKSSGSPNADTCVEVAFLAAGRVGVRDSTDPAGPALVFTGEQWDRFIAGVRVAPRRTE</sequence>
<organism evidence="2 3">
    <name type="scientific">Nocardia acididurans</name>
    <dbReference type="NCBI Taxonomy" id="2802282"/>
    <lineage>
        <taxon>Bacteria</taxon>
        <taxon>Bacillati</taxon>
        <taxon>Actinomycetota</taxon>
        <taxon>Actinomycetes</taxon>
        <taxon>Mycobacteriales</taxon>
        <taxon>Nocardiaceae</taxon>
        <taxon>Nocardia</taxon>
    </lineage>
</organism>
<protein>
    <submittedName>
        <fullName evidence="2">DUF397 domain-containing protein</fullName>
    </submittedName>
</protein>
<dbReference type="Pfam" id="PF04149">
    <property type="entry name" value="DUF397"/>
    <property type="match status" value="1"/>
</dbReference>
<feature type="domain" description="DUF397" evidence="1">
    <location>
        <begin position="7"/>
        <end position="60"/>
    </location>
</feature>